<reference evidence="4 5" key="1">
    <citation type="submission" date="2024-09" db="EMBL/GenBank/DDBJ databases">
        <authorList>
            <person name="Lee S.D."/>
        </authorList>
    </citation>
    <scope>NUCLEOTIDE SEQUENCE [LARGE SCALE GENOMIC DNA]</scope>
    <source>
        <strain evidence="2 5">N1-1</strain>
        <strain evidence="3 4">N1-3</strain>
    </source>
</reference>
<evidence type="ECO:0000313" key="3">
    <source>
        <dbReference type="EMBL" id="MFC1434696.1"/>
    </source>
</evidence>
<gene>
    <name evidence="3" type="ORF">ACEZDB_29050</name>
    <name evidence="2" type="ORF">ACEZDG_33690</name>
</gene>
<accession>A0ABV6VKK1</accession>
<dbReference type="Pfam" id="PF18029">
    <property type="entry name" value="Glyoxalase_6"/>
    <property type="match status" value="1"/>
</dbReference>
<dbReference type="PROSITE" id="PS51819">
    <property type="entry name" value="VOC"/>
    <property type="match status" value="1"/>
</dbReference>
<comment type="caution">
    <text evidence="2">The sequence shown here is derived from an EMBL/GenBank/DDBJ whole genome shotgun (WGS) entry which is preliminary data.</text>
</comment>
<dbReference type="Proteomes" id="UP001592582">
    <property type="component" value="Unassembled WGS sequence"/>
</dbReference>
<dbReference type="PANTHER" id="PTHR33993">
    <property type="entry name" value="GLYOXALASE-RELATED"/>
    <property type="match status" value="1"/>
</dbReference>
<dbReference type="CDD" id="cd07247">
    <property type="entry name" value="SgaA_N_like"/>
    <property type="match status" value="2"/>
</dbReference>
<organism evidence="2 5">
    <name type="scientific">Streptacidiphilus alkalitolerans</name>
    <dbReference type="NCBI Taxonomy" id="3342712"/>
    <lineage>
        <taxon>Bacteria</taxon>
        <taxon>Bacillati</taxon>
        <taxon>Actinomycetota</taxon>
        <taxon>Actinomycetes</taxon>
        <taxon>Kitasatosporales</taxon>
        <taxon>Streptomycetaceae</taxon>
        <taxon>Streptacidiphilus</taxon>
    </lineage>
</organism>
<dbReference type="RefSeq" id="WP_380517435.1">
    <property type="nucleotide sequence ID" value="NZ_JBHEZX010000022.1"/>
</dbReference>
<dbReference type="EMBL" id="JBHEZY010000014">
    <property type="protein sequence ID" value="MFC1434696.1"/>
    <property type="molecule type" value="Genomic_DNA"/>
</dbReference>
<dbReference type="InterPro" id="IPR052164">
    <property type="entry name" value="Anthracycline_SecMetBiosynth"/>
</dbReference>
<evidence type="ECO:0000313" key="2">
    <source>
        <dbReference type="EMBL" id="MFC1414226.1"/>
    </source>
</evidence>
<keyword evidence="5" id="KW-1185">Reference proteome</keyword>
<dbReference type="SUPFAM" id="SSF54593">
    <property type="entry name" value="Glyoxalase/Bleomycin resistance protein/Dihydroxybiphenyl dioxygenase"/>
    <property type="match status" value="2"/>
</dbReference>
<dbReference type="Gene3D" id="3.10.180.10">
    <property type="entry name" value="2,3-Dihydroxybiphenyl 1,2-Dioxygenase, domain 1"/>
    <property type="match status" value="2"/>
</dbReference>
<dbReference type="PANTHER" id="PTHR33993:SF10">
    <property type="entry name" value="CONSERVED PROTEIN"/>
    <property type="match status" value="1"/>
</dbReference>
<name>A0ABV6VKK1_9ACTN</name>
<dbReference type="InterPro" id="IPR037523">
    <property type="entry name" value="VOC_core"/>
</dbReference>
<feature type="domain" description="VOC" evidence="1">
    <location>
        <begin position="125"/>
        <end position="241"/>
    </location>
</feature>
<protein>
    <submittedName>
        <fullName evidence="2">VOC family protein</fullName>
    </submittedName>
</protein>
<evidence type="ECO:0000313" key="4">
    <source>
        <dbReference type="Proteomes" id="UP001592530"/>
    </source>
</evidence>
<dbReference type="InterPro" id="IPR029068">
    <property type="entry name" value="Glyas_Bleomycin-R_OHBP_Dase"/>
</dbReference>
<evidence type="ECO:0000313" key="5">
    <source>
        <dbReference type="Proteomes" id="UP001592582"/>
    </source>
</evidence>
<sequence>MSLTARDLGTAERFYGSLLGWDFIPGTQELGPYLRAVVGGLPVAGIGVMEAGTGMPVDWITYFAADSADEAAHRVRANGGTMALGPLDSEKAGRLALAADLDGAVFGIWEAREHPGWALQHQPGAVAWSELATTGARRAGNFYEGVFGSAAVRSDSARVERNQDMVVLTVGGRRVAGIRQVPQLDDRPRWRILFAVGSVDEVAARAPGLGGSVEQPPADTPYGRTALLRDPEGGPFGIVRMS</sequence>
<evidence type="ECO:0000259" key="1">
    <source>
        <dbReference type="PROSITE" id="PS51819"/>
    </source>
</evidence>
<proteinExistence type="predicted"/>
<dbReference type="EMBL" id="JBHEZX010000022">
    <property type="protein sequence ID" value="MFC1414226.1"/>
    <property type="molecule type" value="Genomic_DNA"/>
</dbReference>
<dbReference type="Proteomes" id="UP001592530">
    <property type="component" value="Unassembled WGS sequence"/>
</dbReference>
<dbReference type="InterPro" id="IPR041581">
    <property type="entry name" value="Glyoxalase_6"/>
</dbReference>